<dbReference type="InterPro" id="IPR011050">
    <property type="entry name" value="Pectin_lyase_fold/virulence"/>
</dbReference>
<dbReference type="InterPro" id="IPR051801">
    <property type="entry name" value="GH28_Enzymes"/>
</dbReference>
<dbReference type="Proteomes" id="UP000769780">
    <property type="component" value="Unassembled WGS sequence"/>
</dbReference>
<dbReference type="InterPro" id="IPR012334">
    <property type="entry name" value="Pectin_lyas_fold"/>
</dbReference>
<comment type="caution">
    <text evidence="2">The sequence shown here is derived from an EMBL/GenBank/DDBJ whole genome shotgun (WGS) entry which is preliminary data.</text>
</comment>
<gene>
    <name evidence="2" type="ORF">H0185_01620</name>
</gene>
<organism evidence="2 3">
    <name type="scientific">Mesobacillus maritimus</name>
    <dbReference type="NCBI Taxonomy" id="1643336"/>
    <lineage>
        <taxon>Bacteria</taxon>
        <taxon>Bacillati</taxon>
        <taxon>Bacillota</taxon>
        <taxon>Bacilli</taxon>
        <taxon>Bacillales</taxon>
        <taxon>Bacillaceae</taxon>
        <taxon>Mesobacillus</taxon>
    </lineage>
</organism>
<dbReference type="Gene3D" id="2.160.20.10">
    <property type="entry name" value="Single-stranded right-handed beta-helix, Pectin lyase-like"/>
    <property type="match status" value="1"/>
</dbReference>
<dbReference type="PANTHER" id="PTHR31339">
    <property type="entry name" value="PECTIN LYASE-RELATED"/>
    <property type="match status" value="1"/>
</dbReference>
<evidence type="ECO:0000259" key="1">
    <source>
        <dbReference type="Pfam" id="PF12708"/>
    </source>
</evidence>
<sequence length="558" mass="61623">MLTLSNKHNPLENSSLIEKFSYHKPQLNLALKETVETHESLIKQTPLAPRPEPKPTLFSSIKTLGSAFARFSTFATKADASISAYNTHVVNDEDIGSPEWKRNLDKEYQALTKKIIRVVNLSDFGAIGDGKTDNTAAFKKAIGNGQVKVLVPEGVFVTNGVRLPSWTCLIGVGKGKSIIKLSDRSPKGTRLVTNYNHWLGNHHISVEGMSLDWNVERLGNAVKTCTWGNHSSCFTFANVTFGWVKNVEAINAGLHGFDVSASFYDYSGDGNKARGSSQYIWLDQLNAYGFGDDGITTHHSENIFISNCHLSDPSGRAHKKGFSNSNGIEVDDGSRNVWLKNNSTTRCFGGVEVKAHHNSSAGNNVHILGHISVNDNRSYNFRHIGHHKRTDPNSKTAYHIQATNLISIAPTFTGLYEGSTPRGMVISAYVHVAVNHFTLIGDPEYEYHNNPVIAIQYKARSIYLKNVYMRDFRSASTDIRIYGGEQHADHITLQNIKMDFSSPVAIDIGKNVANVTIQNLNAVISSGKYGIKADTKPFQCTELDIKGYSSPIKINHTK</sequence>
<dbReference type="Pfam" id="PF12708">
    <property type="entry name" value="Pect-lyase_RHGA_epim"/>
    <property type="match status" value="1"/>
</dbReference>
<dbReference type="InterPro" id="IPR024535">
    <property type="entry name" value="RHGA/B-epi-like_pectate_lyase"/>
</dbReference>
<keyword evidence="3" id="KW-1185">Reference proteome</keyword>
<feature type="domain" description="Rhamnogalacturonase A/B/Epimerase-like pectate lyase" evidence="1">
    <location>
        <begin position="119"/>
        <end position="351"/>
    </location>
</feature>
<dbReference type="GO" id="GO:0016829">
    <property type="term" value="F:lyase activity"/>
    <property type="evidence" value="ECO:0007669"/>
    <property type="project" value="UniProtKB-KW"/>
</dbReference>
<dbReference type="EMBL" id="JACWFH010000005">
    <property type="protein sequence ID" value="MBY0095519.1"/>
    <property type="molecule type" value="Genomic_DNA"/>
</dbReference>
<name>A0ABS7JZX8_9BACI</name>
<dbReference type="InterPro" id="IPR006626">
    <property type="entry name" value="PbH1"/>
</dbReference>
<dbReference type="SUPFAM" id="SSF51126">
    <property type="entry name" value="Pectin lyase-like"/>
    <property type="match status" value="1"/>
</dbReference>
<reference evidence="2 3" key="1">
    <citation type="submission" date="2020-07" db="EMBL/GenBank/DDBJ databases">
        <title>Fungal Genomes of the International Space Station.</title>
        <authorList>
            <person name="Seuylemezian A."/>
            <person name="Singh N.K."/>
            <person name="Wood J."/>
            <person name="Venkateswaran K."/>
        </authorList>
    </citation>
    <scope>NUCLEOTIDE SEQUENCE [LARGE SCALE GENOMIC DNA]</scope>
    <source>
        <strain evidence="2 3">PL-B2</strain>
    </source>
</reference>
<keyword evidence="2" id="KW-0456">Lyase</keyword>
<dbReference type="SMART" id="SM00710">
    <property type="entry name" value="PbH1"/>
    <property type="match status" value="6"/>
</dbReference>
<dbReference type="RefSeq" id="WP_221870566.1">
    <property type="nucleotide sequence ID" value="NZ_JACWFH010000005.1"/>
</dbReference>
<proteinExistence type="predicted"/>
<evidence type="ECO:0000313" key="2">
    <source>
        <dbReference type="EMBL" id="MBY0095519.1"/>
    </source>
</evidence>
<dbReference type="PANTHER" id="PTHR31339:SF9">
    <property type="entry name" value="PLASMIN AND FIBRONECTIN-BINDING PROTEIN A"/>
    <property type="match status" value="1"/>
</dbReference>
<protein>
    <submittedName>
        <fullName evidence="2">Pectate lyase</fullName>
    </submittedName>
</protein>
<evidence type="ECO:0000313" key="3">
    <source>
        <dbReference type="Proteomes" id="UP000769780"/>
    </source>
</evidence>
<accession>A0ABS7JZX8</accession>